<dbReference type="AlphaFoldDB" id="A0A2Z6LXU4"/>
<dbReference type="PANTHER" id="PTHR31900">
    <property type="entry name" value="F-BOX/RNI SUPERFAMILY PROTEIN-RELATED"/>
    <property type="match status" value="1"/>
</dbReference>
<dbReference type="InterPro" id="IPR006566">
    <property type="entry name" value="FBD"/>
</dbReference>
<sequence length="393" mass="46625">MFREFERQGGDRQHIRTREYSWDGYKFRERYGGARRRDRPLYRVEQSCETAAGERASKGVSSEDHLRLNYEVDTVVVPVSDYKRFVICCCGREAFLKFSWLPFMFFMRKKKVEVEDDNVVTRHWLPPILSFLKLSWLPFMFFMRKKKVEVEDDDCGVGCMEQLSWGLCTVHKFGLMHRNRTRSQNFNKVLYGCPVLEDLHTSIYYTDHVRLSTNEFKILTNVTRANIHALKVPLKVIPNVRFLVLKFSWRLHEGDMDSYYIECPVFQNLIHIELGIYALQNWEDIVELLQCCPKLQILSIKKSAMNRNLSINWTYPNHVPECISSHLRSCTINYEGWKDELRFTKYILQNARLLEVMKINITLHFNQKPDRRPLDELSSCPMISSECKLLIDF</sequence>
<dbReference type="InterPro" id="IPR032675">
    <property type="entry name" value="LRR_dom_sf"/>
</dbReference>
<keyword evidence="3" id="KW-1185">Reference proteome</keyword>
<dbReference type="OrthoDB" id="1436850at2759"/>
<dbReference type="SMART" id="SM00579">
    <property type="entry name" value="FBD"/>
    <property type="match status" value="1"/>
</dbReference>
<proteinExistence type="predicted"/>
<feature type="domain" description="FBD" evidence="1">
    <location>
        <begin position="321"/>
        <end position="392"/>
    </location>
</feature>
<dbReference type="Pfam" id="PF08387">
    <property type="entry name" value="FBD"/>
    <property type="match status" value="1"/>
</dbReference>
<gene>
    <name evidence="2" type="ORF">TSUD_181050</name>
</gene>
<evidence type="ECO:0000313" key="2">
    <source>
        <dbReference type="EMBL" id="GAU23916.1"/>
    </source>
</evidence>
<dbReference type="PANTHER" id="PTHR31900:SF34">
    <property type="entry name" value="EMB|CAB62440.1-RELATED"/>
    <property type="match status" value="1"/>
</dbReference>
<organism evidence="2 3">
    <name type="scientific">Trifolium subterraneum</name>
    <name type="common">Subterranean clover</name>
    <dbReference type="NCBI Taxonomy" id="3900"/>
    <lineage>
        <taxon>Eukaryota</taxon>
        <taxon>Viridiplantae</taxon>
        <taxon>Streptophyta</taxon>
        <taxon>Embryophyta</taxon>
        <taxon>Tracheophyta</taxon>
        <taxon>Spermatophyta</taxon>
        <taxon>Magnoliopsida</taxon>
        <taxon>eudicotyledons</taxon>
        <taxon>Gunneridae</taxon>
        <taxon>Pentapetalae</taxon>
        <taxon>rosids</taxon>
        <taxon>fabids</taxon>
        <taxon>Fabales</taxon>
        <taxon>Fabaceae</taxon>
        <taxon>Papilionoideae</taxon>
        <taxon>50 kb inversion clade</taxon>
        <taxon>NPAAA clade</taxon>
        <taxon>Hologalegina</taxon>
        <taxon>IRL clade</taxon>
        <taxon>Trifolieae</taxon>
        <taxon>Trifolium</taxon>
    </lineage>
</organism>
<dbReference type="Gene3D" id="3.80.10.10">
    <property type="entry name" value="Ribonuclease Inhibitor"/>
    <property type="match status" value="1"/>
</dbReference>
<protein>
    <recommendedName>
        <fullName evidence="1">FBD domain-containing protein</fullName>
    </recommendedName>
</protein>
<reference evidence="3" key="1">
    <citation type="journal article" date="2017" name="Front. Plant Sci.">
        <title>Climate Clever Clovers: New Paradigm to Reduce the Environmental Footprint of Ruminants by Breeding Low Methanogenic Forages Utilizing Haplotype Variation.</title>
        <authorList>
            <person name="Kaur P."/>
            <person name="Appels R."/>
            <person name="Bayer P.E."/>
            <person name="Keeble-Gagnere G."/>
            <person name="Wang J."/>
            <person name="Hirakawa H."/>
            <person name="Shirasawa K."/>
            <person name="Vercoe P."/>
            <person name="Stefanova K."/>
            <person name="Durmic Z."/>
            <person name="Nichols P."/>
            <person name="Revell C."/>
            <person name="Isobe S.N."/>
            <person name="Edwards D."/>
            <person name="Erskine W."/>
        </authorList>
    </citation>
    <scope>NUCLEOTIDE SEQUENCE [LARGE SCALE GENOMIC DNA]</scope>
    <source>
        <strain evidence="3">cv. Daliak</strain>
    </source>
</reference>
<dbReference type="EMBL" id="DF973281">
    <property type="protein sequence ID" value="GAU23916.1"/>
    <property type="molecule type" value="Genomic_DNA"/>
</dbReference>
<name>A0A2Z6LXU4_TRISU</name>
<evidence type="ECO:0000259" key="1">
    <source>
        <dbReference type="SMART" id="SM00579"/>
    </source>
</evidence>
<evidence type="ECO:0000313" key="3">
    <source>
        <dbReference type="Proteomes" id="UP000242715"/>
    </source>
</evidence>
<accession>A0A2Z6LXU4</accession>
<dbReference type="Proteomes" id="UP000242715">
    <property type="component" value="Unassembled WGS sequence"/>
</dbReference>
<dbReference type="InterPro" id="IPR050232">
    <property type="entry name" value="FBL13/AtMIF1-like"/>
</dbReference>